<dbReference type="AlphaFoldDB" id="A0A1H1QK85"/>
<accession>A0A1H1QK85</accession>
<gene>
    <name evidence="1" type="ORF">SAMN04489719_1858</name>
</gene>
<name>A0A1H1QK85_9MICO</name>
<evidence type="ECO:0000313" key="2">
    <source>
        <dbReference type="Proteomes" id="UP000199649"/>
    </source>
</evidence>
<keyword evidence="2" id="KW-1185">Reference proteome</keyword>
<organism evidence="1 2">
    <name type="scientific">Agrococcus carbonis</name>
    <dbReference type="NCBI Taxonomy" id="684552"/>
    <lineage>
        <taxon>Bacteria</taxon>
        <taxon>Bacillati</taxon>
        <taxon>Actinomycetota</taxon>
        <taxon>Actinomycetes</taxon>
        <taxon>Micrococcales</taxon>
        <taxon>Microbacteriaceae</taxon>
        <taxon>Agrococcus</taxon>
    </lineage>
</organism>
<protein>
    <recommendedName>
        <fullName evidence="3">Excreted virulence factor EspC, type VII ESX diderm</fullName>
    </recommendedName>
</protein>
<dbReference type="EMBL" id="LT629734">
    <property type="protein sequence ID" value="SDS23753.1"/>
    <property type="molecule type" value="Genomic_DNA"/>
</dbReference>
<evidence type="ECO:0008006" key="3">
    <source>
        <dbReference type="Google" id="ProtNLM"/>
    </source>
</evidence>
<reference evidence="2" key="1">
    <citation type="submission" date="2016-10" db="EMBL/GenBank/DDBJ databases">
        <authorList>
            <person name="Varghese N."/>
            <person name="Submissions S."/>
        </authorList>
    </citation>
    <scope>NUCLEOTIDE SEQUENCE [LARGE SCALE GENOMIC DNA]</scope>
    <source>
        <strain evidence="2">DSM 22965</strain>
    </source>
</reference>
<proteinExistence type="predicted"/>
<dbReference type="OrthoDB" id="5195569at2"/>
<dbReference type="RefSeq" id="WP_092666745.1">
    <property type="nucleotide sequence ID" value="NZ_LT629734.1"/>
</dbReference>
<dbReference type="STRING" id="684552.SAMN04489719_1858"/>
<dbReference type="Proteomes" id="UP000199649">
    <property type="component" value="Chromosome I"/>
</dbReference>
<sequence length="104" mass="11789">MNDVLIKYWELERLVERLTSIIDEFESAGDRTGEIRSAVGYPWGRSELTEKASEAESRWSYKRAKLTESLIGIRDHGQAVYEAFQEFDAEAAAKFEAGENPPSS</sequence>
<evidence type="ECO:0000313" key="1">
    <source>
        <dbReference type="EMBL" id="SDS23753.1"/>
    </source>
</evidence>